<keyword evidence="2" id="KW-1185">Reference proteome</keyword>
<reference evidence="2" key="1">
    <citation type="journal article" date="2019" name="Int. J. Syst. Evol. Microbiol.">
        <title>The Global Catalogue of Microorganisms (GCM) 10K type strain sequencing project: providing services to taxonomists for standard genome sequencing and annotation.</title>
        <authorList>
            <consortium name="The Broad Institute Genomics Platform"/>
            <consortium name="The Broad Institute Genome Sequencing Center for Infectious Disease"/>
            <person name="Wu L."/>
            <person name="Ma J."/>
        </authorList>
    </citation>
    <scope>NUCLEOTIDE SEQUENCE [LARGE SCALE GENOMIC DNA]</scope>
    <source>
        <strain evidence="2">CCM 8950</strain>
    </source>
</reference>
<proteinExistence type="predicted"/>
<dbReference type="InterPro" id="IPR035965">
    <property type="entry name" value="PAS-like_dom_sf"/>
</dbReference>
<evidence type="ECO:0000313" key="1">
    <source>
        <dbReference type="EMBL" id="MFC6254181.1"/>
    </source>
</evidence>
<comment type="caution">
    <text evidence="1">The sequence shown here is derived from an EMBL/GenBank/DDBJ whole genome shotgun (WGS) entry which is preliminary data.</text>
</comment>
<organism evidence="1 2">
    <name type="scientific">Secundilactobacillus hailunensis</name>
    <dbReference type="NCBI Taxonomy" id="2559923"/>
    <lineage>
        <taxon>Bacteria</taxon>
        <taxon>Bacillati</taxon>
        <taxon>Bacillota</taxon>
        <taxon>Bacilli</taxon>
        <taxon>Lactobacillales</taxon>
        <taxon>Lactobacillaceae</taxon>
        <taxon>Secundilactobacillus</taxon>
    </lineage>
</organism>
<gene>
    <name evidence="1" type="ORF">ACFP1H_06230</name>
</gene>
<protein>
    <submittedName>
        <fullName evidence="1">PAS domain-containing protein</fullName>
    </submittedName>
</protein>
<evidence type="ECO:0000313" key="2">
    <source>
        <dbReference type="Proteomes" id="UP001596190"/>
    </source>
</evidence>
<dbReference type="SUPFAM" id="SSF55785">
    <property type="entry name" value="PYP-like sensor domain (PAS domain)"/>
    <property type="match status" value="1"/>
</dbReference>
<accession>A0ABW1T890</accession>
<dbReference type="Pfam" id="PF13596">
    <property type="entry name" value="PAS_10"/>
    <property type="match status" value="1"/>
</dbReference>
<sequence>MNDEKVTLDKNNVLHFRTGEIPMEALRVLLNTLPFEVDFVDATDHFKWFSDDGNRIFQRTPDQVGREVLKCHPAKASDKVSQILKEFHAGTRDQFEFWLPLKGHLIYISYYALRDEEGKYLGCFEFTGNIDHLQSLKGTKILENSRDITIQHNDQQ</sequence>
<dbReference type="EMBL" id="JBHSSA010000049">
    <property type="protein sequence ID" value="MFC6254181.1"/>
    <property type="molecule type" value="Genomic_DNA"/>
</dbReference>
<dbReference type="Gene3D" id="3.30.450.20">
    <property type="entry name" value="PAS domain"/>
    <property type="match status" value="1"/>
</dbReference>
<name>A0ABW1T890_9LACO</name>
<dbReference type="Proteomes" id="UP001596190">
    <property type="component" value="Unassembled WGS sequence"/>
</dbReference>
<dbReference type="RefSeq" id="WP_171001219.1">
    <property type="nucleotide sequence ID" value="NZ_BJDO01000015.1"/>
</dbReference>